<comment type="caution">
    <text evidence="1">The sequence shown here is derived from an EMBL/GenBank/DDBJ whole genome shotgun (WGS) entry which is preliminary data.</text>
</comment>
<gene>
    <name evidence="1" type="ORF">F2Q68_00016228</name>
</gene>
<dbReference type="EMBL" id="QGKW02001940">
    <property type="protein sequence ID" value="KAF2557333.1"/>
    <property type="molecule type" value="Genomic_DNA"/>
</dbReference>
<organism evidence="1 2">
    <name type="scientific">Brassica cretica</name>
    <name type="common">Mustard</name>
    <dbReference type="NCBI Taxonomy" id="69181"/>
    <lineage>
        <taxon>Eukaryota</taxon>
        <taxon>Viridiplantae</taxon>
        <taxon>Streptophyta</taxon>
        <taxon>Embryophyta</taxon>
        <taxon>Tracheophyta</taxon>
        <taxon>Spermatophyta</taxon>
        <taxon>Magnoliopsida</taxon>
        <taxon>eudicotyledons</taxon>
        <taxon>Gunneridae</taxon>
        <taxon>Pentapetalae</taxon>
        <taxon>rosids</taxon>
        <taxon>malvids</taxon>
        <taxon>Brassicales</taxon>
        <taxon>Brassicaceae</taxon>
        <taxon>Brassiceae</taxon>
        <taxon>Brassica</taxon>
    </lineage>
</organism>
<evidence type="ECO:0000313" key="2">
    <source>
        <dbReference type="Proteomes" id="UP000712281"/>
    </source>
</evidence>
<sequence length="234" mass="26378">MNSVKLMDERRTKRRFENAECFSSAPPPILCHLPWPNEEHDTTETREFIDGTIQGTSADHLVNLGHIFAEHLVSLKRKAFTGTCAKESVGSLLTQIFRHPGIRLVQTTVKRDMYFMDETQLTSVQWLKDGRLGFFIDEIGPHLIELPNRKATNFDGCRSRLEFHPDLLFILNPPVRLRRQAGTHAAAAPAEDSDPLAAPAALFPPTAPFPDFPHIPEIPILDHGDFQRNLVDAL</sequence>
<protein>
    <submittedName>
        <fullName evidence="1">Uncharacterized protein</fullName>
    </submittedName>
</protein>
<dbReference type="Proteomes" id="UP000712281">
    <property type="component" value="Unassembled WGS sequence"/>
</dbReference>
<dbReference type="AlphaFoldDB" id="A0A8S9HH44"/>
<proteinExistence type="predicted"/>
<name>A0A8S9HH44_BRACR</name>
<evidence type="ECO:0000313" key="1">
    <source>
        <dbReference type="EMBL" id="KAF2557333.1"/>
    </source>
</evidence>
<reference evidence="1" key="1">
    <citation type="submission" date="2019-12" db="EMBL/GenBank/DDBJ databases">
        <title>Genome sequencing and annotation of Brassica cretica.</title>
        <authorList>
            <person name="Studholme D.J."/>
            <person name="Sarris P.F."/>
        </authorList>
    </citation>
    <scope>NUCLEOTIDE SEQUENCE</scope>
    <source>
        <strain evidence="1">PFS-001/15</strain>
        <tissue evidence="1">Leaf</tissue>
    </source>
</reference>
<accession>A0A8S9HH44</accession>